<evidence type="ECO:0000256" key="13">
    <source>
        <dbReference type="ARBA" id="ARBA00022999"/>
    </source>
</evidence>
<dbReference type="Pfam" id="PF00017">
    <property type="entry name" value="SH2"/>
    <property type="match status" value="2"/>
</dbReference>
<evidence type="ECO:0000259" key="24">
    <source>
        <dbReference type="PROSITE" id="PS50001"/>
    </source>
</evidence>
<dbReference type="PRINTS" id="PR00401">
    <property type="entry name" value="SH2DOMAIN"/>
</dbReference>
<evidence type="ECO:0000256" key="3">
    <source>
        <dbReference type="ARBA" id="ARBA00022443"/>
    </source>
</evidence>
<evidence type="ECO:0000256" key="18">
    <source>
        <dbReference type="PIRSR" id="PIRSR600175-1"/>
    </source>
</evidence>
<evidence type="ECO:0000256" key="10">
    <source>
        <dbReference type="ARBA" id="ARBA00022840"/>
    </source>
</evidence>
<dbReference type="PROSITE" id="PS00107">
    <property type="entry name" value="PROTEIN_KINASE_ATP"/>
    <property type="match status" value="1"/>
</dbReference>
<keyword evidence="18" id="KW-0479">Metal-binding</keyword>
<dbReference type="InParanoid" id="A0A0V1BRX8"/>
<feature type="transmembrane region" description="Helical" evidence="23">
    <location>
        <begin position="292"/>
        <end position="314"/>
    </location>
</feature>
<dbReference type="SMART" id="SM00219">
    <property type="entry name" value="TyrKc"/>
    <property type="match status" value="1"/>
</dbReference>
<evidence type="ECO:0000256" key="5">
    <source>
        <dbReference type="ARBA" id="ARBA00022553"/>
    </source>
</evidence>
<feature type="domain" description="SH3" evidence="25">
    <location>
        <begin position="617"/>
        <end position="678"/>
    </location>
</feature>
<dbReference type="eggNOG" id="KOG3660">
    <property type="taxonomic scope" value="Eukaryota"/>
</dbReference>
<dbReference type="PROSITE" id="PS50267">
    <property type="entry name" value="NA_NEUROTRAN_SYMP_3"/>
    <property type="match status" value="1"/>
</dbReference>
<dbReference type="GO" id="GO:0048565">
    <property type="term" value="P:digestive tract development"/>
    <property type="evidence" value="ECO:0007669"/>
    <property type="project" value="UniProtKB-ARBA"/>
</dbReference>
<dbReference type="InterPro" id="IPR001245">
    <property type="entry name" value="Ser-Thr/Tyr_kinase_cat_dom"/>
</dbReference>
<evidence type="ECO:0000256" key="6">
    <source>
        <dbReference type="ARBA" id="ARBA00022679"/>
    </source>
</evidence>
<dbReference type="InterPro" id="IPR020635">
    <property type="entry name" value="Tyr_kinase_cat_dom"/>
</dbReference>
<dbReference type="InterPro" id="IPR017441">
    <property type="entry name" value="Protein_kinase_ATP_BS"/>
</dbReference>
<keyword evidence="8 22" id="KW-0547">Nucleotide-binding</keyword>
<keyword evidence="14 23" id="KW-0472">Membrane</keyword>
<dbReference type="PROSITE" id="PS50001">
    <property type="entry name" value="SH2"/>
    <property type="match status" value="1"/>
</dbReference>
<dbReference type="PRINTS" id="PR00176">
    <property type="entry name" value="NANEUSMPORT"/>
</dbReference>
<feature type="binding site" evidence="18">
    <location>
        <position position="367"/>
    </location>
    <ligand>
        <name>Na(+)</name>
        <dbReference type="ChEBI" id="CHEBI:29101"/>
        <label>1</label>
    </ligand>
</feature>
<feature type="transmembrane region" description="Helical" evidence="23">
    <location>
        <begin position="467"/>
        <end position="486"/>
    </location>
</feature>
<dbReference type="GO" id="GO:0005886">
    <property type="term" value="C:plasma membrane"/>
    <property type="evidence" value="ECO:0007669"/>
    <property type="project" value="TreeGrafter"/>
</dbReference>
<sequence>MKIAKENETTLEPDPMENLQLAELNTPVEMKAEVPSNSAKDRQWKENIDFLMTLIAYAIGLGNVWRFPYLCFKHGGAFLIPYFASWICLALPIFMAEVSLGQYLQQGSIGIWKLCPIFKGVGMASIYLSCICNIYYCVIAGWAIFYMFSSMNFSLPWLGCDHYWNNEHCHMAEFSNESSIINNATNAGYRETPVVQFWFNRVLQTSDGIDSFGIIQWELLLILTGIWIMTYFVLWKGITEARKVKFSMSEIFQAYVWRDAGTQVFYSSGIGFGSLVAIGSHNNFNHNVYRDSIIMCLINAGTSMTAGIAVFSILGHLSMTLQVPLNDVVQSGVGLIFQVYPEAVSRLPIPQLWSVLFFLMIAILGIDSQSGQYWLTLIDSCAVSGIPLLFVAFFEMTSISWGFGKKKLKAIFKEMLGFEISKFWIVTWQYVTPMWILALFINVVIFYSPVTYPDGRLYPDWASTLGLLMSLSSMIFIPSYIIYYIFKAPGNSIKQVYNWFKSFMKQFTSNFRNFFTVFLVTANNCNLKINEKKNFCKTSMSSRHQRINNQQYFPNKPSTATGAAVPLAQAESSGRYPCSNGSFSVGHGTPVSVRANQQAVNTAVQQQSKRNKRSVANGPVFLVALHNYESMADGDLSFKKGEIMMLLDNSNYDWWYVKHLSTEKAGYVPRTFVALQGGPESEEWFAGSIPRQIAEKLVMNAGLPRGTFLIRERHADKGQPNAGFLRFSSPEKWDNIRLFVETKKLLTVECEHVPVNKREFALTVRDVNVASGTDTVKHYKIKRLENGGFYITTRQKFNTLKDLVKFYTETADGLCCNLTQPCPKRKPTRPDLSHETQKNWEIPRSQLQFGHKLGQGNFGEVWYGKWRGVVDVAIKTLKQGSMSCQAFLEEASIMKQCDHPNLVKLYAVCTKEEPVCIITEYMINGSLLDYLRAGDGKHLHLNAIVDMCAQIANGMAYLEEHRMVHRDLAARNILVGDKIADVPTVKVADFGLARVIQDDEYNARTGAKFPIKWTAPEAALYGTFTIKSDVWSYGILLYELITKGQTPYPGMQNREVIEQVERGYRMPRPRDCAEAMYEVMLQTWDATPENRPTFEYLYHFFDDYFVSVQPSYAPSES</sequence>
<keyword evidence="13 20" id="KW-0727">SH2 domain</keyword>
<feature type="transmembrane region" description="Helical" evidence="23">
    <location>
        <begin position="121"/>
        <end position="148"/>
    </location>
</feature>
<evidence type="ECO:0000256" key="12">
    <source>
        <dbReference type="ARBA" id="ARBA00022989"/>
    </source>
</evidence>
<dbReference type="Gene3D" id="3.30.200.20">
    <property type="entry name" value="Phosphorylase Kinase, domain 1"/>
    <property type="match status" value="1"/>
</dbReference>
<dbReference type="InterPro" id="IPR036028">
    <property type="entry name" value="SH3-like_dom_sf"/>
</dbReference>
<evidence type="ECO:0000256" key="22">
    <source>
        <dbReference type="PROSITE-ProRule" id="PRU10141"/>
    </source>
</evidence>
<evidence type="ECO:0000256" key="11">
    <source>
        <dbReference type="ARBA" id="ARBA00022847"/>
    </source>
</evidence>
<dbReference type="STRING" id="6334.A0A0V1BRX8"/>
<keyword evidence="4" id="KW-0813">Transport</keyword>
<dbReference type="PROSITE" id="PS00109">
    <property type="entry name" value="PROTEIN_KINASE_TYR"/>
    <property type="match status" value="1"/>
</dbReference>
<dbReference type="Gene3D" id="2.30.30.40">
    <property type="entry name" value="SH3 Domains"/>
    <property type="match status" value="1"/>
</dbReference>
<feature type="domain" description="Protein kinase" evidence="26">
    <location>
        <begin position="847"/>
        <end position="1105"/>
    </location>
</feature>
<dbReference type="GO" id="GO:0043005">
    <property type="term" value="C:neuron projection"/>
    <property type="evidence" value="ECO:0007669"/>
    <property type="project" value="TreeGrafter"/>
</dbReference>
<dbReference type="InterPro" id="IPR008266">
    <property type="entry name" value="Tyr_kinase_AS"/>
</dbReference>
<dbReference type="PROSITE" id="PS50002">
    <property type="entry name" value="SH3"/>
    <property type="match status" value="1"/>
</dbReference>
<keyword evidence="28" id="KW-1185">Reference proteome</keyword>
<feature type="transmembrane region" description="Helical" evidence="23">
    <location>
        <begin position="423"/>
        <end position="447"/>
    </location>
</feature>
<evidence type="ECO:0000256" key="14">
    <source>
        <dbReference type="ARBA" id="ARBA00023136"/>
    </source>
</evidence>
<evidence type="ECO:0000256" key="9">
    <source>
        <dbReference type="ARBA" id="ARBA00022777"/>
    </source>
</evidence>
<dbReference type="Gene3D" id="3.30.505.10">
    <property type="entry name" value="SH2 domain"/>
    <property type="match status" value="1"/>
</dbReference>
<keyword evidence="9 27" id="KW-0418">Kinase</keyword>
<feature type="binding site" evidence="18">
    <location>
        <position position="63"/>
    </location>
    <ligand>
        <name>Na(+)</name>
        <dbReference type="ChEBI" id="CHEBI:29101"/>
        <label>1</label>
    </ligand>
</feature>
<evidence type="ECO:0000256" key="16">
    <source>
        <dbReference type="ARBA" id="ARBA00051245"/>
    </source>
</evidence>
<dbReference type="Proteomes" id="UP000054776">
    <property type="component" value="Unassembled WGS sequence"/>
</dbReference>
<feature type="binding site" evidence="18">
    <location>
        <position position="299"/>
    </location>
    <ligand>
        <name>Na(+)</name>
        <dbReference type="ChEBI" id="CHEBI:29101"/>
        <label>1</label>
    </ligand>
</feature>
<evidence type="ECO:0000313" key="27">
    <source>
        <dbReference type="EMBL" id="KRY39639.1"/>
    </source>
</evidence>
<keyword evidence="11" id="KW-0769">Symport</keyword>
<dbReference type="InterPro" id="IPR037272">
    <property type="entry name" value="SNS_sf"/>
</dbReference>
<dbReference type="InterPro" id="IPR011009">
    <property type="entry name" value="Kinase-like_dom_sf"/>
</dbReference>
<keyword evidence="5" id="KW-0597">Phosphoprotein</keyword>
<dbReference type="Pfam" id="PF00018">
    <property type="entry name" value="SH3_1"/>
    <property type="match status" value="1"/>
</dbReference>
<dbReference type="FunFam" id="3.30.200.20:FF:000053">
    <property type="entry name" value="Tyrosine-protein kinase"/>
    <property type="match status" value="1"/>
</dbReference>
<keyword evidence="12 23" id="KW-1133">Transmembrane helix</keyword>
<evidence type="ECO:0000256" key="2">
    <source>
        <dbReference type="ARBA" id="ARBA00011903"/>
    </source>
</evidence>
<dbReference type="CDD" id="cd05034">
    <property type="entry name" value="PTKc_Src_like"/>
    <property type="match status" value="1"/>
</dbReference>
<dbReference type="GO" id="GO:0005524">
    <property type="term" value="F:ATP binding"/>
    <property type="evidence" value="ECO:0007669"/>
    <property type="project" value="UniProtKB-UniRule"/>
</dbReference>
<feature type="binding site" evidence="18">
    <location>
        <position position="58"/>
    </location>
    <ligand>
        <name>Na(+)</name>
        <dbReference type="ChEBI" id="CHEBI:29101"/>
        <label>1</label>
    </ligand>
</feature>
<dbReference type="InterPro" id="IPR000980">
    <property type="entry name" value="SH2"/>
</dbReference>
<feature type="binding site" evidence="18">
    <location>
        <position position="364"/>
    </location>
    <ligand>
        <name>Na(+)</name>
        <dbReference type="ChEBI" id="CHEBI:29101"/>
        <label>1</label>
    </ligand>
</feature>
<dbReference type="InterPro" id="IPR000175">
    <property type="entry name" value="Na/ntran_symport"/>
</dbReference>
<evidence type="ECO:0000256" key="17">
    <source>
        <dbReference type="ARBA" id="ARBA00061539"/>
    </source>
</evidence>
<keyword evidence="7 23" id="KW-0812">Transmembrane</keyword>
<dbReference type="eggNOG" id="KOG0197">
    <property type="taxonomic scope" value="Eukaryota"/>
</dbReference>
<dbReference type="Gene3D" id="1.10.510.10">
    <property type="entry name" value="Transferase(Phosphotransferase) domain 1"/>
    <property type="match status" value="1"/>
</dbReference>
<evidence type="ECO:0000256" key="20">
    <source>
        <dbReference type="PROSITE-ProRule" id="PRU00191"/>
    </source>
</evidence>
<accession>A0A0V1BRX8</accession>
<evidence type="ECO:0000256" key="8">
    <source>
        <dbReference type="ARBA" id="ARBA00022741"/>
    </source>
</evidence>
<dbReference type="GO" id="GO:0004715">
    <property type="term" value="F:non-membrane spanning protein tyrosine kinase activity"/>
    <property type="evidence" value="ECO:0007669"/>
    <property type="project" value="UniProtKB-EC"/>
</dbReference>
<comment type="catalytic activity">
    <reaction evidence="16">
        <text>L-tyrosyl-[protein] + ATP = O-phospho-L-tyrosyl-[protein] + ADP + H(+)</text>
        <dbReference type="Rhea" id="RHEA:10596"/>
        <dbReference type="Rhea" id="RHEA-COMP:10136"/>
        <dbReference type="Rhea" id="RHEA-COMP:20101"/>
        <dbReference type="ChEBI" id="CHEBI:15378"/>
        <dbReference type="ChEBI" id="CHEBI:30616"/>
        <dbReference type="ChEBI" id="CHEBI:46858"/>
        <dbReference type="ChEBI" id="CHEBI:61978"/>
        <dbReference type="ChEBI" id="CHEBI:456216"/>
        <dbReference type="EC" id="2.7.10.2"/>
    </reaction>
</comment>
<keyword evidence="3 21" id="KW-0728">SH3 domain</keyword>
<keyword evidence="18" id="KW-0915">Sodium</keyword>
<feature type="transmembrane region" description="Helical" evidence="23">
    <location>
        <begin position="214"/>
        <end position="234"/>
    </location>
</feature>
<dbReference type="OrthoDB" id="4062651at2759"/>
<dbReference type="Pfam" id="PF07714">
    <property type="entry name" value="PK_Tyr_Ser-Thr"/>
    <property type="match status" value="1"/>
</dbReference>
<dbReference type="FunFam" id="1.10.510.10:FF:000399">
    <property type="entry name" value="Tyrosine-protein kinase"/>
    <property type="match status" value="1"/>
</dbReference>
<evidence type="ECO:0000256" key="4">
    <source>
        <dbReference type="ARBA" id="ARBA00022448"/>
    </source>
</evidence>
<feature type="binding site" evidence="18">
    <location>
        <position position="267"/>
    </location>
    <ligand>
        <name>Na(+)</name>
        <dbReference type="ChEBI" id="CHEBI:29101"/>
        <label>1</label>
    </ligand>
</feature>
<reference evidence="27 28" key="1">
    <citation type="submission" date="2015-01" db="EMBL/GenBank/DDBJ databases">
        <title>Evolution of Trichinella species and genotypes.</title>
        <authorList>
            <person name="Korhonen P.K."/>
            <person name="Edoardo P."/>
            <person name="Giuseppe L.R."/>
            <person name="Gasser R.B."/>
        </authorList>
    </citation>
    <scope>NUCLEOTIDE SEQUENCE [LARGE SCALE GENOMIC DNA]</scope>
    <source>
        <strain evidence="27">ISS3</strain>
    </source>
</reference>
<dbReference type="SUPFAM" id="SSF50044">
    <property type="entry name" value="SH3-domain"/>
    <property type="match status" value="1"/>
</dbReference>
<dbReference type="InterPro" id="IPR036860">
    <property type="entry name" value="SH2_dom_sf"/>
</dbReference>
<evidence type="ECO:0000256" key="1">
    <source>
        <dbReference type="ARBA" id="ARBA00004141"/>
    </source>
</evidence>
<keyword evidence="10 22" id="KW-0067">ATP-binding</keyword>
<keyword evidence="15" id="KW-0829">Tyrosine-protein kinase</keyword>
<dbReference type="PRINTS" id="PR00109">
    <property type="entry name" value="TYRKINASE"/>
</dbReference>
<evidence type="ECO:0000313" key="28">
    <source>
        <dbReference type="Proteomes" id="UP000054776"/>
    </source>
</evidence>
<evidence type="ECO:0000256" key="15">
    <source>
        <dbReference type="ARBA" id="ARBA00023137"/>
    </source>
</evidence>
<dbReference type="SMART" id="SM00252">
    <property type="entry name" value="SH2"/>
    <property type="match status" value="1"/>
</dbReference>
<evidence type="ECO:0000256" key="21">
    <source>
        <dbReference type="PROSITE-ProRule" id="PRU00192"/>
    </source>
</evidence>
<dbReference type="SUPFAM" id="SSF56112">
    <property type="entry name" value="Protein kinase-like (PK-like)"/>
    <property type="match status" value="1"/>
</dbReference>
<feature type="transmembrane region" description="Helical" evidence="23">
    <location>
        <begin position="48"/>
        <end position="67"/>
    </location>
</feature>
<keyword evidence="6" id="KW-0808">Transferase</keyword>
<dbReference type="CDD" id="cd11845">
    <property type="entry name" value="SH3_Src_like"/>
    <property type="match status" value="1"/>
</dbReference>
<dbReference type="PANTHER" id="PTHR11616">
    <property type="entry name" value="SODIUM/CHLORIDE DEPENDENT TRANSPORTER"/>
    <property type="match status" value="1"/>
</dbReference>
<dbReference type="CDD" id="cd09933">
    <property type="entry name" value="SH2_Src_family"/>
    <property type="match status" value="1"/>
</dbReference>
<evidence type="ECO:0000259" key="25">
    <source>
        <dbReference type="PROSITE" id="PS50002"/>
    </source>
</evidence>
<comment type="subcellular location">
    <subcellularLocation>
        <location evidence="1">Membrane</location>
        <topology evidence="1">Multi-pass membrane protein</topology>
    </subcellularLocation>
</comment>
<comment type="similarity">
    <text evidence="17">Belongs to the protein kinase superfamily. Tyr protein kinase family. SRC subfamily.</text>
</comment>
<evidence type="ECO:0000259" key="26">
    <source>
        <dbReference type="PROSITE" id="PS50011"/>
    </source>
</evidence>
<dbReference type="Pfam" id="PF00209">
    <property type="entry name" value="SNF"/>
    <property type="match status" value="2"/>
</dbReference>
<keyword evidence="19" id="KW-1015">Disulfide bond</keyword>
<dbReference type="AlphaFoldDB" id="A0A0V1BRX8"/>
<organism evidence="27 28">
    <name type="scientific">Trichinella spiralis</name>
    <name type="common">Trichina worm</name>
    <dbReference type="NCBI Taxonomy" id="6334"/>
    <lineage>
        <taxon>Eukaryota</taxon>
        <taxon>Metazoa</taxon>
        <taxon>Ecdysozoa</taxon>
        <taxon>Nematoda</taxon>
        <taxon>Enoplea</taxon>
        <taxon>Dorylaimia</taxon>
        <taxon>Trichinellida</taxon>
        <taxon>Trichinellidae</taxon>
        <taxon>Trichinella</taxon>
    </lineage>
</organism>
<protein>
    <recommendedName>
        <fullName evidence="2">non-specific protein-tyrosine kinase</fullName>
        <ecNumber evidence="2">2.7.10.2</ecNumber>
    </recommendedName>
</protein>
<gene>
    <name evidence="27" type="primary">fyn</name>
    <name evidence="27" type="ORF">T01_12364</name>
</gene>
<dbReference type="GO" id="GO:0046872">
    <property type="term" value="F:metal ion binding"/>
    <property type="evidence" value="ECO:0007669"/>
    <property type="project" value="UniProtKB-KW"/>
</dbReference>
<feature type="transmembrane region" description="Helical" evidence="23">
    <location>
        <begin position="79"/>
        <end position="100"/>
    </location>
</feature>
<dbReference type="SUPFAM" id="SSF55550">
    <property type="entry name" value="SH2 domain"/>
    <property type="match status" value="1"/>
</dbReference>
<feature type="transmembrane region" description="Helical" evidence="23">
    <location>
        <begin position="347"/>
        <end position="366"/>
    </location>
</feature>
<proteinExistence type="inferred from homology"/>
<dbReference type="EC" id="2.7.10.2" evidence="2"/>
<dbReference type="InterPro" id="IPR000719">
    <property type="entry name" value="Prot_kinase_dom"/>
</dbReference>
<dbReference type="InterPro" id="IPR001452">
    <property type="entry name" value="SH3_domain"/>
</dbReference>
<feature type="binding site" evidence="22">
    <location>
        <position position="875"/>
    </location>
    <ligand>
        <name>ATP</name>
        <dbReference type="ChEBI" id="CHEBI:30616"/>
    </ligand>
</feature>
<dbReference type="GO" id="GO:0005332">
    <property type="term" value="F:gamma-aminobutyric acid:sodium:chloride symporter activity"/>
    <property type="evidence" value="ECO:0007669"/>
    <property type="project" value="TreeGrafter"/>
</dbReference>
<dbReference type="PROSITE" id="PS50011">
    <property type="entry name" value="PROTEIN_KINASE_DOM"/>
    <property type="match status" value="1"/>
</dbReference>
<dbReference type="EMBL" id="JYDH01000017">
    <property type="protein sequence ID" value="KRY39639.1"/>
    <property type="molecule type" value="Genomic_DNA"/>
</dbReference>
<dbReference type="SUPFAM" id="SSF161070">
    <property type="entry name" value="SNF-like"/>
    <property type="match status" value="1"/>
</dbReference>
<evidence type="ECO:0000256" key="7">
    <source>
        <dbReference type="ARBA" id="ARBA00022692"/>
    </source>
</evidence>
<comment type="caution">
    <text evidence="27">The sequence shown here is derived from an EMBL/GenBank/DDBJ whole genome shotgun (WGS) entry which is preliminary data.</text>
</comment>
<evidence type="ECO:0000256" key="19">
    <source>
        <dbReference type="PIRSR" id="PIRSR600175-2"/>
    </source>
</evidence>
<feature type="domain" description="SH2" evidence="24">
    <location>
        <begin position="684"/>
        <end position="822"/>
    </location>
</feature>
<feature type="disulfide bond" evidence="19">
    <location>
        <begin position="160"/>
        <end position="169"/>
    </location>
</feature>
<dbReference type="PANTHER" id="PTHR11616:SF20">
    <property type="entry name" value="SODIUM- AND CHLORIDE-DEPENDENT BETAINE TRANSPORTER"/>
    <property type="match status" value="1"/>
</dbReference>
<dbReference type="SMART" id="SM00326">
    <property type="entry name" value="SH3"/>
    <property type="match status" value="1"/>
</dbReference>
<feature type="binding site" evidence="18">
    <location>
        <position position="368"/>
    </location>
    <ligand>
        <name>Na(+)</name>
        <dbReference type="ChEBI" id="CHEBI:29101"/>
        <label>1</label>
    </ligand>
</feature>
<name>A0A0V1BRX8_TRISP</name>
<evidence type="ECO:0000256" key="23">
    <source>
        <dbReference type="SAM" id="Phobius"/>
    </source>
</evidence>